<organism evidence="18 19">
    <name type="scientific">Paragonimus skrjabini miyazakii</name>
    <dbReference type="NCBI Taxonomy" id="59628"/>
    <lineage>
        <taxon>Eukaryota</taxon>
        <taxon>Metazoa</taxon>
        <taxon>Spiralia</taxon>
        <taxon>Lophotrochozoa</taxon>
        <taxon>Platyhelminthes</taxon>
        <taxon>Trematoda</taxon>
        <taxon>Digenea</taxon>
        <taxon>Plagiorchiida</taxon>
        <taxon>Troglotremata</taxon>
        <taxon>Troglotrematidae</taxon>
        <taxon>Paragonimus</taxon>
    </lineage>
</organism>
<keyword evidence="5" id="KW-0813">Transport</keyword>
<dbReference type="InterPro" id="IPR019329">
    <property type="entry name" value="NADH_UbQ_OxRdtase_ESSS_su"/>
</dbReference>
<proteinExistence type="inferred from homology"/>
<accession>A0A8S9YL25</accession>
<comment type="similarity">
    <text evidence="3">Belongs to the complex I NDUFB11 subunit family.</text>
</comment>
<evidence type="ECO:0000256" key="9">
    <source>
        <dbReference type="ARBA" id="ARBA00022946"/>
    </source>
</evidence>
<keyword evidence="7 17" id="KW-0812">Transmembrane</keyword>
<reference evidence="18" key="1">
    <citation type="submission" date="2019-07" db="EMBL/GenBank/DDBJ databases">
        <title>Annotation for the trematode Paragonimus miyazaki's.</title>
        <authorList>
            <person name="Choi Y.-J."/>
        </authorList>
    </citation>
    <scope>NUCLEOTIDE SEQUENCE</scope>
    <source>
        <strain evidence="18">Japan</strain>
    </source>
</reference>
<dbReference type="PANTHER" id="PTHR13327">
    <property type="entry name" value="NADH-UBIQUINONE OXIDOREDUCTASE ESSS SUBUNIT, MITOCHONDRIAL PRECURSOR"/>
    <property type="match status" value="1"/>
</dbReference>
<dbReference type="EMBL" id="JTDE01005888">
    <property type="protein sequence ID" value="KAF7246779.1"/>
    <property type="molecule type" value="Genomic_DNA"/>
</dbReference>
<keyword evidence="13 17" id="KW-0472">Membrane</keyword>
<dbReference type="OrthoDB" id="5917019at2759"/>
<evidence type="ECO:0000256" key="14">
    <source>
        <dbReference type="ARBA" id="ARBA00030753"/>
    </source>
</evidence>
<dbReference type="GO" id="GO:0005743">
    <property type="term" value="C:mitochondrial inner membrane"/>
    <property type="evidence" value="ECO:0007669"/>
    <property type="project" value="UniProtKB-SubCell"/>
</dbReference>
<evidence type="ECO:0000256" key="10">
    <source>
        <dbReference type="ARBA" id="ARBA00022982"/>
    </source>
</evidence>
<keyword evidence="6" id="KW-0679">Respiratory chain</keyword>
<evidence type="ECO:0000313" key="18">
    <source>
        <dbReference type="EMBL" id="KAF7246779.1"/>
    </source>
</evidence>
<sequence>MSGGVRLLSLCRKLFNGNKILSGMRLNSQRDINISSSMRSDNMPSMPHILKENQIPEADRRRIEEEVREMTKDWVPLGFHKADKNEDLYRYNLIMFFTFSFFTCGVFTMLWYLPNRGDADWSRREAFLELERRRRDGLPLIDRNLIPPELVKLPTDEELGPDFKIVI</sequence>
<keyword evidence="19" id="KW-1185">Reference proteome</keyword>
<keyword evidence="10" id="KW-0249">Electron transport</keyword>
<keyword evidence="9" id="KW-0809">Transit peptide</keyword>
<feature type="transmembrane region" description="Helical" evidence="17">
    <location>
        <begin position="93"/>
        <end position="113"/>
    </location>
</feature>
<evidence type="ECO:0000256" key="8">
    <source>
        <dbReference type="ARBA" id="ARBA00022792"/>
    </source>
</evidence>
<comment type="subunit">
    <text evidence="16">Complex I is composed of 45 different subunits. Interacts with BCAP31.</text>
</comment>
<keyword evidence="12" id="KW-0496">Mitochondrion</keyword>
<dbReference type="PANTHER" id="PTHR13327:SF0">
    <property type="entry name" value="NADH DEHYDROGENASE [UBIQUINONE] 1 BETA SUBCOMPLEX SUBUNIT 11, MITOCHONDRIAL"/>
    <property type="match status" value="1"/>
</dbReference>
<dbReference type="Pfam" id="PF10183">
    <property type="entry name" value="ESSS"/>
    <property type="match status" value="1"/>
</dbReference>
<evidence type="ECO:0000256" key="1">
    <source>
        <dbReference type="ARBA" id="ARBA00003195"/>
    </source>
</evidence>
<evidence type="ECO:0000256" key="16">
    <source>
        <dbReference type="ARBA" id="ARBA00046528"/>
    </source>
</evidence>
<comment type="caution">
    <text evidence="18">The sequence shown here is derived from an EMBL/GenBank/DDBJ whole genome shotgun (WGS) entry which is preliminary data.</text>
</comment>
<dbReference type="AlphaFoldDB" id="A0A8S9YL25"/>
<evidence type="ECO:0000313" key="19">
    <source>
        <dbReference type="Proteomes" id="UP000822476"/>
    </source>
</evidence>
<protein>
    <recommendedName>
        <fullName evidence="4">NADH dehydrogenase [ubiquinone] 1 beta subcomplex subunit 11, mitochondrial</fullName>
    </recommendedName>
    <alternativeName>
        <fullName evidence="15">Complex I-ESSS</fullName>
    </alternativeName>
    <alternativeName>
        <fullName evidence="14">NADH-ubiquinone oxidoreductase ESSS subunit</fullName>
    </alternativeName>
</protein>
<comment type="function">
    <text evidence="1">Accessory subunit of the mitochondrial membrane respiratory chain NADH dehydrogenase (Complex I), that is believed not to be involved in catalysis. Complex I functions in the transfer of electrons from NADH to the respiratory chain. The immediate electron acceptor for the enzyme is believed to be ubiquinone.</text>
</comment>
<evidence type="ECO:0000256" key="3">
    <source>
        <dbReference type="ARBA" id="ARBA00008915"/>
    </source>
</evidence>
<evidence type="ECO:0000256" key="6">
    <source>
        <dbReference type="ARBA" id="ARBA00022660"/>
    </source>
</evidence>
<gene>
    <name evidence="18" type="ORF">EG68_09563</name>
</gene>
<evidence type="ECO:0000256" key="15">
    <source>
        <dbReference type="ARBA" id="ARBA00031387"/>
    </source>
</evidence>
<comment type="subcellular location">
    <subcellularLocation>
        <location evidence="2">Mitochondrion inner membrane</location>
        <topology evidence="2">Single-pass membrane protein</topology>
    </subcellularLocation>
</comment>
<evidence type="ECO:0000256" key="7">
    <source>
        <dbReference type="ARBA" id="ARBA00022692"/>
    </source>
</evidence>
<dbReference type="Proteomes" id="UP000822476">
    <property type="component" value="Unassembled WGS sequence"/>
</dbReference>
<evidence type="ECO:0000256" key="5">
    <source>
        <dbReference type="ARBA" id="ARBA00022448"/>
    </source>
</evidence>
<evidence type="ECO:0000256" key="17">
    <source>
        <dbReference type="SAM" id="Phobius"/>
    </source>
</evidence>
<name>A0A8S9YL25_9TREM</name>
<evidence type="ECO:0000256" key="13">
    <source>
        <dbReference type="ARBA" id="ARBA00023136"/>
    </source>
</evidence>
<evidence type="ECO:0000256" key="11">
    <source>
        <dbReference type="ARBA" id="ARBA00022989"/>
    </source>
</evidence>
<keyword evidence="11 17" id="KW-1133">Transmembrane helix</keyword>
<evidence type="ECO:0000256" key="4">
    <source>
        <dbReference type="ARBA" id="ARBA00018632"/>
    </source>
</evidence>
<evidence type="ECO:0000256" key="2">
    <source>
        <dbReference type="ARBA" id="ARBA00004434"/>
    </source>
</evidence>
<evidence type="ECO:0000256" key="12">
    <source>
        <dbReference type="ARBA" id="ARBA00023128"/>
    </source>
</evidence>
<keyword evidence="8" id="KW-0999">Mitochondrion inner membrane</keyword>